<keyword evidence="3" id="KW-1185">Reference proteome</keyword>
<dbReference type="PROSITE" id="PS51221">
    <property type="entry name" value="TTL"/>
    <property type="match status" value="1"/>
</dbReference>
<evidence type="ECO:0000313" key="2">
    <source>
        <dbReference type="EMBL" id="SCU84485.1"/>
    </source>
</evidence>
<dbReference type="Pfam" id="PF01975">
    <property type="entry name" value="SurE"/>
    <property type="match status" value="1"/>
</dbReference>
<dbReference type="InterPro" id="IPR027746">
    <property type="entry name" value="TTL"/>
</dbReference>
<gene>
    <name evidence="2" type="ORF">LADA_0D01926G</name>
</gene>
<protein>
    <submittedName>
        <fullName evidence="2">LADA_0D01926g1_1</fullName>
    </submittedName>
</protein>
<dbReference type="PANTHER" id="PTHR47551">
    <property type="entry name" value="TUBULIN--TYROSINE LIGASE PBY1-RELATED"/>
    <property type="match status" value="1"/>
</dbReference>
<dbReference type="GO" id="GO:0016787">
    <property type="term" value="F:hydrolase activity"/>
    <property type="evidence" value="ECO:0007669"/>
    <property type="project" value="InterPro"/>
</dbReference>
<reference evidence="2 3" key="1">
    <citation type="submission" date="2016-03" db="EMBL/GenBank/DDBJ databases">
        <authorList>
            <person name="Devillers H."/>
        </authorList>
    </citation>
    <scope>NUCLEOTIDE SEQUENCE [LARGE SCALE GENOMIC DNA]</scope>
    <source>
        <strain evidence="2">CBS 10888</strain>
    </source>
</reference>
<feature type="domain" description="Survival protein SurE-like phosphatase/nucleotidase" evidence="1">
    <location>
        <begin position="3"/>
        <end position="236"/>
    </location>
</feature>
<dbReference type="NCBIfam" id="TIGR00087">
    <property type="entry name" value="surE"/>
    <property type="match status" value="1"/>
</dbReference>
<dbReference type="STRING" id="1266660.A0A1G4J4A1"/>
<dbReference type="SUPFAM" id="SSF56059">
    <property type="entry name" value="Glutathione synthetase ATP-binding domain-like"/>
    <property type="match status" value="1"/>
</dbReference>
<evidence type="ECO:0000259" key="1">
    <source>
        <dbReference type="Pfam" id="PF01975"/>
    </source>
</evidence>
<organism evidence="2 3">
    <name type="scientific">Lachancea dasiensis</name>
    <dbReference type="NCBI Taxonomy" id="1072105"/>
    <lineage>
        <taxon>Eukaryota</taxon>
        <taxon>Fungi</taxon>
        <taxon>Dikarya</taxon>
        <taxon>Ascomycota</taxon>
        <taxon>Saccharomycotina</taxon>
        <taxon>Saccharomycetes</taxon>
        <taxon>Saccharomycetales</taxon>
        <taxon>Saccharomycetaceae</taxon>
        <taxon>Lachancea</taxon>
    </lineage>
</organism>
<dbReference type="SUPFAM" id="SSF64167">
    <property type="entry name" value="SurE-like"/>
    <property type="match status" value="1"/>
</dbReference>
<dbReference type="PANTHER" id="PTHR47551:SF1">
    <property type="entry name" value="TUBULIN--TYROSINE LIGASE PBY1-RELATED"/>
    <property type="match status" value="1"/>
</dbReference>
<name>A0A1G4J4A1_9SACH</name>
<dbReference type="GO" id="GO:0000932">
    <property type="term" value="C:P-body"/>
    <property type="evidence" value="ECO:0007669"/>
    <property type="project" value="EnsemblFungi"/>
</dbReference>
<dbReference type="Pfam" id="PF03133">
    <property type="entry name" value="TTL"/>
    <property type="match status" value="1"/>
</dbReference>
<proteinExistence type="predicted"/>
<dbReference type="AlphaFoldDB" id="A0A1G4J4A1"/>
<evidence type="ECO:0000313" key="3">
    <source>
        <dbReference type="Proteomes" id="UP000190274"/>
    </source>
</evidence>
<dbReference type="OrthoDB" id="202825at2759"/>
<dbReference type="EMBL" id="LT598454">
    <property type="protein sequence ID" value="SCU84485.1"/>
    <property type="molecule type" value="Genomic_DNA"/>
</dbReference>
<sequence length="742" mass="83941">MHIFLTNDDGPPDARSSPYIRHFIQHILKTRPDWHLTVCVPDQQRSWIGKAIFVGQDAHVRFAYMGRDASDDVLLGPYLQPQRSMHGARLPCVSNKNITSDAVEFCLVDGTPATATDIGLHHLTTHQFDLVVSGPNVGRNSSAAYMTSSGTIGAAMEAVISTGMRSVALSWAYFDGLKYVDDGIMSRASEQSCRVIEHLLENWHPDTQLYNVNVPLLDSLSPETKAIYTHVLENQWCSVYSPGFDAEAADSSVAASQQFADVSAENKGITFKWQPNFAKQREEIFKSPEDDCNDGRTIEAGHISVTPLRAVFHQVQGLLGELTLKNRDSGALAAPEVGFERITSEVHGYLLLTVPAREYIYDPLTAAIKSRLPNVQIVHSHPKTADNLKVLHYGDYEHIDIDKLVSDNTYFANTYVYRKALIRKHFLAHTIHSYVVKNPESPLAKAFLETFTIDVDYAEFLDDALDENWELRQELELENRWWILKPSMSDKAQGIRVFRTIQDLQAIFDSFDEEPPENEEDVNENSIVTSQLRHFIVQEYMPNPLLLPSVNSRKFHIRCYVTCMGDLEVYVYDRMLALFAPEPFKKPAENFNAIDSQDLACHLTNTCIQKGGYVKDNAVKELDMLEGLAPAEKLKIKCQIHDITRELFLAAVTINRMNFQPLPNAFETYGLDFLVDSRLNVKVLEVNAYPDFKQTGSELKGLIDELFDEVTKNCIVPLFRGQKDTCEDSNFVKVLDHQSHDW</sequence>
<dbReference type="InterPro" id="IPR002828">
    <property type="entry name" value="SurE-like_Pase/nucleotidase"/>
</dbReference>
<dbReference type="Gene3D" id="3.40.1210.10">
    <property type="entry name" value="Survival protein SurE-like phosphatase/nucleotidase"/>
    <property type="match status" value="1"/>
</dbReference>
<dbReference type="Proteomes" id="UP000190274">
    <property type="component" value="Chromosome D"/>
</dbReference>
<dbReference type="InterPro" id="IPR004344">
    <property type="entry name" value="TTL/TTLL_fam"/>
</dbReference>
<dbReference type="Gene3D" id="3.30.470.20">
    <property type="entry name" value="ATP-grasp fold, B domain"/>
    <property type="match status" value="1"/>
</dbReference>
<dbReference type="InterPro" id="IPR036523">
    <property type="entry name" value="SurE-like_sf"/>
</dbReference>
<accession>A0A1G4J4A1</accession>